<organism evidence="1 2">
    <name type="scientific">Cherax quadricarinatus</name>
    <name type="common">Australian red claw crayfish</name>
    <dbReference type="NCBI Taxonomy" id="27406"/>
    <lineage>
        <taxon>Eukaryota</taxon>
        <taxon>Metazoa</taxon>
        <taxon>Ecdysozoa</taxon>
        <taxon>Arthropoda</taxon>
        <taxon>Crustacea</taxon>
        <taxon>Multicrustacea</taxon>
        <taxon>Malacostraca</taxon>
        <taxon>Eumalacostraca</taxon>
        <taxon>Eucarida</taxon>
        <taxon>Decapoda</taxon>
        <taxon>Pleocyemata</taxon>
        <taxon>Astacidea</taxon>
        <taxon>Parastacoidea</taxon>
        <taxon>Parastacidae</taxon>
        <taxon>Cherax</taxon>
    </lineage>
</organism>
<proteinExistence type="predicted"/>
<protein>
    <submittedName>
        <fullName evidence="1">Uncharacterized protein</fullName>
    </submittedName>
</protein>
<gene>
    <name evidence="1" type="ORF">OTU49_015298</name>
</gene>
<dbReference type="SUPFAM" id="SSF48371">
    <property type="entry name" value="ARM repeat"/>
    <property type="match status" value="1"/>
</dbReference>
<dbReference type="Proteomes" id="UP001445076">
    <property type="component" value="Unassembled WGS sequence"/>
</dbReference>
<evidence type="ECO:0000313" key="2">
    <source>
        <dbReference type="Proteomes" id="UP001445076"/>
    </source>
</evidence>
<feature type="non-terminal residue" evidence="1">
    <location>
        <position position="223"/>
    </location>
</feature>
<accession>A0AAW0YEG6</accession>
<evidence type="ECO:0000313" key="1">
    <source>
        <dbReference type="EMBL" id="KAK8750196.1"/>
    </source>
</evidence>
<name>A0AAW0YEG6_CHEQU</name>
<sequence>ESNPCLVTRGSALELFTFLFTRCLIPKTSLVLKSICLASFSLVSSDDLVSATMPWSALCQRQAAQFLLHWCHSEKSEAINIISTLISSKSYEVRLSALEHIANQSNHSELIIRQLLERMSDIEIHPECLIQIYKIMSKTVCLQVKNNVIQRECLTPLLQHVTSQAKEESRVEIIPALLQFGSTIVSVLLSLKPVVDFKHALNQWLEAALSYSTSEHSSDSRLM</sequence>
<keyword evidence="2" id="KW-1185">Reference proteome</keyword>
<dbReference type="EMBL" id="JARKIK010000008">
    <property type="protein sequence ID" value="KAK8750196.1"/>
    <property type="molecule type" value="Genomic_DNA"/>
</dbReference>
<comment type="caution">
    <text evidence="1">The sequence shown here is derived from an EMBL/GenBank/DDBJ whole genome shotgun (WGS) entry which is preliminary data.</text>
</comment>
<reference evidence="1 2" key="1">
    <citation type="journal article" date="2024" name="BMC Genomics">
        <title>Genome assembly of redclaw crayfish (Cherax quadricarinatus) provides insights into its immune adaptation and hypoxia tolerance.</title>
        <authorList>
            <person name="Liu Z."/>
            <person name="Zheng J."/>
            <person name="Li H."/>
            <person name="Fang K."/>
            <person name="Wang S."/>
            <person name="He J."/>
            <person name="Zhou D."/>
            <person name="Weng S."/>
            <person name="Chi M."/>
            <person name="Gu Z."/>
            <person name="He J."/>
            <person name="Li F."/>
            <person name="Wang M."/>
        </authorList>
    </citation>
    <scope>NUCLEOTIDE SEQUENCE [LARGE SCALE GENOMIC DNA]</scope>
    <source>
        <strain evidence="1">ZL_2023a</strain>
    </source>
</reference>
<dbReference type="InterPro" id="IPR016024">
    <property type="entry name" value="ARM-type_fold"/>
</dbReference>
<feature type="non-terminal residue" evidence="1">
    <location>
        <position position="1"/>
    </location>
</feature>
<dbReference type="AlphaFoldDB" id="A0AAW0YEG6"/>